<reference evidence="3 4" key="1">
    <citation type="submission" date="2019-04" db="EMBL/GenBank/DDBJ databases">
        <title>Pedobacter sp. RP-3-15 sp. nov., isolated from Arctic soil.</title>
        <authorList>
            <person name="Dahal R.H."/>
            <person name="Kim D.-U."/>
        </authorList>
    </citation>
    <scope>NUCLEOTIDE SEQUENCE [LARGE SCALE GENOMIC DNA]</scope>
    <source>
        <strain evidence="3 4">RP-3-15</strain>
    </source>
</reference>
<dbReference type="EMBL" id="SWBQ01000002">
    <property type="protein sequence ID" value="TKC07464.1"/>
    <property type="molecule type" value="Genomic_DNA"/>
</dbReference>
<dbReference type="AlphaFoldDB" id="A0A4U1CPV6"/>
<evidence type="ECO:0000256" key="1">
    <source>
        <dbReference type="SAM" id="SignalP"/>
    </source>
</evidence>
<evidence type="ECO:0000259" key="2">
    <source>
        <dbReference type="Pfam" id="PF10988"/>
    </source>
</evidence>
<dbReference type="PANTHER" id="PTHR39200:SF1">
    <property type="entry name" value="AUTO-TRANSPORTER ADHESIN HEAD GIN DOMAIN-CONTAINING PROTEIN-RELATED"/>
    <property type="match status" value="1"/>
</dbReference>
<feature type="chain" id="PRO_5020461473" evidence="1">
    <location>
        <begin position="29"/>
        <end position="221"/>
    </location>
</feature>
<dbReference type="PANTHER" id="PTHR39200">
    <property type="entry name" value="HYPOTHETICAL EXPORTED PROTEIN"/>
    <property type="match status" value="1"/>
</dbReference>
<name>A0A4U1CPV6_9SPHI</name>
<feature type="domain" description="Putative auto-transporter adhesin head GIN" evidence="2">
    <location>
        <begin position="43"/>
        <end position="206"/>
    </location>
</feature>
<comment type="caution">
    <text evidence="3">The sequence shown here is derived from an EMBL/GenBank/DDBJ whole genome shotgun (WGS) entry which is preliminary data.</text>
</comment>
<gene>
    <name evidence="3" type="ORF">FA047_09465</name>
</gene>
<dbReference type="Proteomes" id="UP000307244">
    <property type="component" value="Unassembled WGS sequence"/>
</dbReference>
<dbReference type="InterPro" id="IPR021255">
    <property type="entry name" value="DUF2807"/>
</dbReference>
<evidence type="ECO:0000313" key="3">
    <source>
        <dbReference type="EMBL" id="TKC07464.1"/>
    </source>
</evidence>
<dbReference type="RefSeq" id="WP_136835777.1">
    <property type="nucleotide sequence ID" value="NZ_SWBQ01000002.1"/>
</dbReference>
<dbReference type="Gene3D" id="2.160.20.120">
    <property type="match status" value="1"/>
</dbReference>
<evidence type="ECO:0000313" key="4">
    <source>
        <dbReference type="Proteomes" id="UP000307244"/>
    </source>
</evidence>
<proteinExistence type="predicted"/>
<organism evidence="3 4">
    <name type="scientific">Pedobacter frigoris</name>
    <dbReference type="NCBI Taxonomy" id="2571272"/>
    <lineage>
        <taxon>Bacteria</taxon>
        <taxon>Pseudomonadati</taxon>
        <taxon>Bacteroidota</taxon>
        <taxon>Sphingobacteriia</taxon>
        <taxon>Sphingobacteriales</taxon>
        <taxon>Sphingobacteriaceae</taxon>
        <taxon>Pedobacter</taxon>
    </lineage>
</organism>
<accession>A0A4U1CPV6</accession>
<feature type="signal peptide" evidence="1">
    <location>
        <begin position="1"/>
        <end position="28"/>
    </location>
</feature>
<sequence length="221" mass="23571">MKIKFKVKSMLFCIAAMLLLSCSKERLNANGNQVSQIRETGSFKAVNVSGASSVFIAYGSTFKVELKGSDNLISKFVTQVEGEELILKYKDVNVNGDDLKIYITMPMVTSIKTNGSSNCELSGDFAQQDKFIAKVYGAGNITVYGNLRANIAEAEVLGSGNISIEKVLSKGGEFKISGSGNITAAVSEKLNAKISGSGNVYYIGTPDLTTAYTGSGRVIKK</sequence>
<keyword evidence="4" id="KW-1185">Reference proteome</keyword>
<dbReference type="OrthoDB" id="1150922at2"/>
<dbReference type="PROSITE" id="PS51257">
    <property type="entry name" value="PROKAR_LIPOPROTEIN"/>
    <property type="match status" value="1"/>
</dbReference>
<protein>
    <submittedName>
        <fullName evidence="3">DUF2807 domain-containing protein</fullName>
    </submittedName>
</protein>
<keyword evidence="1" id="KW-0732">Signal</keyword>
<dbReference type="Pfam" id="PF10988">
    <property type="entry name" value="DUF2807"/>
    <property type="match status" value="1"/>
</dbReference>